<dbReference type="PANTHER" id="PTHR23305:SF9">
    <property type="entry name" value="OBG-LIKE ATPASE HOMOLOG"/>
    <property type="match status" value="1"/>
</dbReference>
<organism evidence="7 8">
    <name type="scientific">Candida glabrata</name>
    <name type="common">Yeast</name>
    <name type="synonym">Torulopsis glabrata</name>
    <dbReference type="NCBI Taxonomy" id="5478"/>
    <lineage>
        <taxon>Eukaryota</taxon>
        <taxon>Fungi</taxon>
        <taxon>Dikarya</taxon>
        <taxon>Ascomycota</taxon>
        <taxon>Saccharomycotina</taxon>
        <taxon>Saccharomycetes</taxon>
        <taxon>Saccharomycetales</taxon>
        <taxon>Saccharomycetaceae</taxon>
        <taxon>Nakaseomyces</taxon>
    </lineage>
</organism>
<dbReference type="PRINTS" id="PR00326">
    <property type="entry name" value="GTP1OBG"/>
</dbReference>
<dbReference type="Gene3D" id="3.40.50.300">
    <property type="entry name" value="P-loop containing nucleotide triphosphate hydrolases"/>
    <property type="match status" value="1"/>
</dbReference>
<dbReference type="GO" id="GO:0005525">
    <property type="term" value="F:GTP binding"/>
    <property type="evidence" value="ECO:0007669"/>
    <property type="project" value="InterPro"/>
</dbReference>
<protein>
    <recommendedName>
        <fullName evidence="4">Obg-like ATPase homolog</fullName>
    </recommendedName>
</protein>
<dbReference type="EMBL" id="LLZZ01000172">
    <property type="protein sequence ID" value="KTA96375.1"/>
    <property type="molecule type" value="Genomic_DNA"/>
</dbReference>
<dbReference type="InterPro" id="IPR031167">
    <property type="entry name" value="G_OBG"/>
</dbReference>
<keyword evidence="1" id="KW-0547">Nucleotide-binding</keyword>
<dbReference type="FunFam" id="1.10.150.300:FF:000001">
    <property type="entry name" value="Ribosome-binding ATPase YchF"/>
    <property type="match status" value="1"/>
</dbReference>
<dbReference type="InterPro" id="IPR004396">
    <property type="entry name" value="ATPase_YchF/OLA1"/>
</dbReference>
<dbReference type="GO" id="GO:0016887">
    <property type="term" value="F:ATP hydrolysis activity"/>
    <property type="evidence" value="ECO:0007669"/>
    <property type="project" value="InterPro"/>
</dbReference>
<dbReference type="Proteomes" id="UP000054886">
    <property type="component" value="Unassembled WGS sequence"/>
</dbReference>
<dbReference type="GO" id="GO:0005524">
    <property type="term" value="F:ATP binding"/>
    <property type="evidence" value="ECO:0007669"/>
    <property type="project" value="UniProtKB-KW"/>
</dbReference>
<dbReference type="Pfam" id="PF06071">
    <property type="entry name" value="YchF-GTPase_C"/>
    <property type="match status" value="1"/>
</dbReference>
<feature type="domain" description="TGS" evidence="6">
    <location>
        <begin position="335"/>
        <end position="421"/>
    </location>
</feature>
<evidence type="ECO:0000256" key="1">
    <source>
        <dbReference type="ARBA" id="ARBA00022741"/>
    </source>
</evidence>
<evidence type="ECO:0000259" key="6">
    <source>
        <dbReference type="PROSITE" id="PS51880"/>
    </source>
</evidence>
<dbReference type="Gene3D" id="3.10.20.30">
    <property type="match status" value="1"/>
</dbReference>
<dbReference type="PANTHER" id="PTHR23305">
    <property type="entry name" value="OBG GTPASE FAMILY"/>
    <property type="match status" value="1"/>
</dbReference>
<dbReference type="NCBIfam" id="TIGR00092">
    <property type="entry name" value="redox-regulated ATPase YchF"/>
    <property type="match status" value="1"/>
</dbReference>
<sequence>MKPTTNKKAKMKLPNILDALKVTNNPTSGIVGLANVGKSTFFQTITNSHLGTAANYPYATIDPEVAKVPIPSPELPVLQKLYQSGKVIPAALTIYDIAGLTRGASEGHGLGNKFLSDIRHVDGIFNLVRGFKDENITHIEGNVDPVRDLSVVQDELILKDLEFIDNVREKASRKLRMLSKNSKEYQEYNFEIELLGKLEEHLYDGKKISNFKNEDEKWNVDEIKVLRRNNFLTAKPSLTLLNVSPEEYLQLHSQNTLENAAFSKEVTEWLKEYSPNDDLIYFSAEYEKNYLEYTKNNDKSGLAQYCKNVAGTDINTSDKRTALPDIILRMKHLLGLISFYTCGPLEVRQWNIRRGNNAQEAAGVIHTDLQETFISAEIINYESLRDIEPPLDESYLKKKGLIKRVGKQYVMEENDIALFKAAGGKTR</sequence>
<dbReference type="Gene3D" id="1.10.150.300">
    <property type="entry name" value="TGS-like domain"/>
    <property type="match status" value="1"/>
</dbReference>
<comment type="function">
    <text evidence="3">Hydrolyzes ATP, and can also hydrolyze GTP with lower efficiency. Has lower affinity for GTP.</text>
</comment>
<keyword evidence="2" id="KW-0067">ATP-binding</keyword>
<dbReference type="VEuPathDB" id="FungiDB:B1J91_K03113g"/>
<dbReference type="AlphaFoldDB" id="A0A0W0CJ87"/>
<proteinExistence type="predicted"/>
<dbReference type="InterPro" id="IPR023192">
    <property type="entry name" value="TGS-like_dom_sf"/>
</dbReference>
<dbReference type="CDD" id="cd01900">
    <property type="entry name" value="YchF"/>
    <property type="match status" value="1"/>
</dbReference>
<gene>
    <name evidence="7" type="ORF">AO440_003385</name>
</gene>
<dbReference type="InterPro" id="IPR013029">
    <property type="entry name" value="YchF_C"/>
</dbReference>
<dbReference type="PROSITE" id="PS51710">
    <property type="entry name" value="G_OBG"/>
    <property type="match status" value="1"/>
</dbReference>
<dbReference type="PROSITE" id="PS51880">
    <property type="entry name" value="TGS"/>
    <property type="match status" value="1"/>
</dbReference>
<dbReference type="VEuPathDB" id="FungiDB:GVI51_K02937"/>
<evidence type="ECO:0000256" key="4">
    <source>
        <dbReference type="ARBA" id="ARBA00068719"/>
    </source>
</evidence>
<evidence type="ECO:0000256" key="3">
    <source>
        <dbReference type="ARBA" id="ARBA00059898"/>
    </source>
</evidence>
<dbReference type="InterPro" id="IPR027417">
    <property type="entry name" value="P-loop_NTPase"/>
</dbReference>
<evidence type="ECO:0000313" key="7">
    <source>
        <dbReference type="EMBL" id="KTA96375.1"/>
    </source>
</evidence>
<evidence type="ECO:0000256" key="2">
    <source>
        <dbReference type="ARBA" id="ARBA00022840"/>
    </source>
</evidence>
<dbReference type="Pfam" id="PF01926">
    <property type="entry name" value="MMR_HSR1"/>
    <property type="match status" value="1"/>
</dbReference>
<dbReference type="FunFam" id="3.10.20.30:FF:000001">
    <property type="entry name" value="Ribosome-binding ATPase YchF"/>
    <property type="match status" value="1"/>
</dbReference>
<dbReference type="VEuPathDB" id="FungiDB:GWK60_K02959"/>
<dbReference type="InterPro" id="IPR012676">
    <property type="entry name" value="TGS-like"/>
</dbReference>
<dbReference type="InterPro" id="IPR041706">
    <property type="entry name" value="YchF_N"/>
</dbReference>
<dbReference type="InterPro" id="IPR004095">
    <property type="entry name" value="TGS"/>
</dbReference>
<accession>A0A0W0CJ87</accession>
<dbReference type="GO" id="GO:0005737">
    <property type="term" value="C:cytoplasm"/>
    <property type="evidence" value="ECO:0007669"/>
    <property type="project" value="TreeGrafter"/>
</dbReference>
<dbReference type="InterPro" id="IPR012675">
    <property type="entry name" value="Beta-grasp_dom_sf"/>
</dbReference>
<name>A0A0W0CJ87_CANGB</name>
<dbReference type="SUPFAM" id="SSF81271">
    <property type="entry name" value="TGS-like"/>
    <property type="match status" value="1"/>
</dbReference>
<feature type="domain" description="OBG-type G" evidence="5">
    <location>
        <begin position="26"/>
        <end position="302"/>
    </location>
</feature>
<dbReference type="InterPro" id="IPR006073">
    <property type="entry name" value="GTP-bd"/>
</dbReference>
<evidence type="ECO:0000313" key="8">
    <source>
        <dbReference type="Proteomes" id="UP000054886"/>
    </source>
</evidence>
<comment type="caution">
    <text evidence="7">The sequence shown here is derived from an EMBL/GenBank/DDBJ whole genome shotgun (WGS) entry which is preliminary data.</text>
</comment>
<dbReference type="SUPFAM" id="SSF52540">
    <property type="entry name" value="P-loop containing nucleoside triphosphate hydrolases"/>
    <property type="match status" value="1"/>
</dbReference>
<evidence type="ECO:0000259" key="5">
    <source>
        <dbReference type="PROSITE" id="PS51710"/>
    </source>
</evidence>
<reference evidence="7 8" key="1">
    <citation type="submission" date="2015-10" db="EMBL/GenBank/DDBJ databases">
        <title>Draft genomes sequences of Candida glabrata isolates 1A, 1B, 2A, 2B, 3A and 3B.</title>
        <authorList>
            <person name="Haavelsrud O.E."/>
            <person name="Gaustad P."/>
        </authorList>
    </citation>
    <scope>NUCLEOTIDE SEQUENCE [LARGE SCALE GENOMIC DNA]</scope>
    <source>
        <strain evidence="7">910700640</strain>
    </source>
</reference>
<dbReference type="VEuPathDB" id="FungiDB:CAGL0K03113g"/>